<dbReference type="PRINTS" id="PR00133">
    <property type="entry name" value="GLHYDRLASE3"/>
</dbReference>
<dbReference type="InterPro" id="IPR017853">
    <property type="entry name" value="GH"/>
</dbReference>
<keyword evidence="7" id="KW-0732">Signal</keyword>
<dbReference type="Gene3D" id="2.60.40.10">
    <property type="entry name" value="Immunoglobulins"/>
    <property type="match status" value="1"/>
</dbReference>
<dbReference type="InterPro" id="IPR050288">
    <property type="entry name" value="Cellulose_deg_GH3"/>
</dbReference>
<dbReference type="SUPFAM" id="SSF51445">
    <property type="entry name" value="(Trans)glycosidases"/>
    <property type="match status" value="1"/>
</dbReference>
<evidence type="ECO:0000256" key="5">
    <source>
        <dbReference type="ARBA" id="ARBA00012744"/>
    </source>
</evidence>
<keyword evidence="10" id="KW-0325">Glycoprotein</keyword>
<proteinExistence type="inferred from homology"/>
<gene>
    <name evidence="15" type="ORF">SLS56_000202</name>
</gene>
<dbReference type="InterPro" id="IPR026891">
    <property type="entry name" value="Fn3-like"/>
</dbReference>
<organism evidence="15 16">
    <name type="scientific">Neofusicoccum ribis</name>
    <dbReference type="NCBI Taxonomy" id="45134"/>
    <lineage>
        <taxon>Eukaryota</taxon>
        <taxon>Fungi</taxon>
        <taxon>Dikarya</taxon>
        <taxon>Ascomycota</taxon>
        <taxon>Pezizomycotina</taxon>
        <taxon>Dothideomycetes</taxon>
        <taxon>Dothideomycetes incertae sedis</taxon>
        <taxon>Botryosphaeriales</taxon>
        <taxon>Botryosphaeriaceae</taxon>
        <taxon>Neofusicoccum</taxon>
    </lineage>
</organism>
<dbReference type="InterPro" id="IPR013783">
    <property type="entry name" value="Ig-like_fold"/>
</dbReference>
<evidence type="ECO:0000259" key="14">
    <source>
        <dbReference type="SMART" id="SM01217"/>
    </source>
</evidence>
<dbReference type="InterPro" id="IPR001764">
    <property type="entry name" value="Glyco_hydro_3_N"/>
</dbReference>
<evidence type="ECO:0000256" key="4">
    <source>
        <dbReference type="ARBA" id="ARBA00005336"/>
    </source>
</evidence>
<comment type="caution">
    <text evidence="15">The sequence shown here is derived from an EMBL/GenBank/DDBJ whole genome shotgun (WGS) entry which is preliminary data.</text>
</comment>
<accession>A0ABR3TFQ5</accession>
<evidence type="ECO:0000256" key="8">
    <source>
        <dbReference type="ARBA" id="ARBA00022801"/>
    </source>
</evidence>
<keyword evidence="8" id="KW-0378">Hydrolase</keyword>
<dbReference type="InterPro" id="IPR002772">
    <property type="entry name" value="Glyco_hydro_3_C"/>
</dbReference>
<dbReference type="PANTHER" id="PTHR42715">
    <property type="entry name" value="BETA-GLUCOSIDASE"/>
    <property type="match status" value="1"/>
</dbReference>
<reference evidence="15 16" key="1">
    <citation type="submission" date="2024-02" db="EMBL/GenBank/DDBJ databases">
        <title>De novo assembly and annotation of 12 fungi associated with fruit tree decline syndrome in Ontario, Canada.</title>
        <authorList>
            <person name="Sulman M."/>
            <person name="Ellouze W."/>
            <person name="Ilyukhin E."/>
        </authorList>
    </citation>
    <scope>NUCLEOTIDE SEQUENCE [LARGE SCALE GENOMIC DNA]</scope>
    <source>
        <strain evidence="15 16">M1-105</strain>
    </source>
</reference>
<evidence type="ECO:0000256" key="13">
    <source>
        <dbReference type="ARBA" id="ARBA00023326"/>
    </source>
</evidence>
<sequence length="706" mass="75784">MSGSVSRLGYTGMCFADGPSGIRGTEMVNGYASGISVGASWNRELAYERGRAMGAEAKLKGINVLLAPSVGALGRVVTGGRNWEAFSNDPYLCGAIGAETVTGLQENVMAVAKHYIANEQETNRIPSSFGLGNASVSSNLDDKTIHELYLWPFQDLVKAGVGAVMCSYQRVNNSYSCQNSKIQNGLLKTELGFQGISMTDWDALYTGIAAANAGLDLAMGVSKSVYWDGNLTKAVNNGTLAQSRLDDMATRIVAAWYRFAQFEPGTGFPVDMLSPHQTVSGMLPSSKRTIFQGAVEGHVLVKNVNKTLPLKAPKILSLYGYDGPAPSRSYPRGGTSKYMFGYESVSVAEDFVYGFYLQKSLTLPQAAYNGTLIAGGGSSSVSPAYISAPFDAFQERARRDGTWLVWDFRSQDPAYEAGSDACLVFINEFAAEGVDRAGLADAWSDTLVLNVAAKCANTIVVVHNAGVRLVDAWIEHANVTAVILAHLPGQDSGRALVELVYGEQSPSGRLPYTVARRESDYDALLRPVRPDNATNYFPQSNFTEGVYIDYRALRARATPPRFAFGFGLTYTTFAYANLSLSLSNATSFLPPPSPVREGGEAALWDVVATVGATITNTGDVAAAEVAQLYVGIPNDEYDAPARQLRGFDKVPLAPGERAAVAFALTRRDLSAWDAGRQRWVLPRGRFGVGVGASVEDVRLEGGFVLE</sequence>
<keyword evidence="13" id="KW-0624">Polysaccharide degradation</keyword>
<evidence type="ECO:0000256" key="2">
    <source>
        <dbReference type="ARBA" id="ARBA00004613"/>
    </source>
</evidence>
<evidence type="ECO:0000256" key="12">
    <source>
        <dbReference type="ARBA" id="ARBA00023295"/>
    </source>
</evidence>
<dbReference type="SUPFAM" id="SSF52279">
    <property type="entry name" value="Beta-D-glucan exohydrolase, C-terminal domain"/>
    <property type="match status" value="1"/>
</dbReference>
<evidence type="ECO:0000256" key="11">
    <source>
        <dbReference type="ARBA" id="ARBA00023277"/>
    </source>
</evidence>
<evidence type="ECO:0000256" key="10">
    <source>
        <dbReference type="ARBA" id="ARBA00023180"/>
    </source>
</evidence>
<evidence type="ECO:0000256" key="7">
    <source>
        <dbReference type="ARBA" id="ARBA00022729"/>
    </source>
</evidence>
<dbReference type="InterPro" id="IPR036881">
    <property type="entry name" value="Glyco_hydro_3_C_sf"/>
</dbReference>
<evidence type="ECO:0000313" key="15">
    <source>
        <dbReference type="EMBL" id="KAL1638393.1"/>
    </source>
</evidence>
<evidence type="ECO:0000313" key="16">
    <source>
        <dbReference type="Proteomes" id="UP001521116"/>
    </source>
</evidence>
<dbReference type="Gene3D" id="3.40.50.1700">
    <property type="entry name" value="Glycoside hydrolase family 3 C-terminal domain"/>
    <property type="match status" value="1"/>
</dbReference>
<comment type="pathway">
    <text evidence="3">Glycan metabolism; cellulose degradation.</text>
</comment>
<dbReference type="Gene3D" id="3.20.20.300">
    <property type="entry name" value="Glycoside hydrolase, family 3, N-terminal domain"/>
    <property type="match status" value="1"/>
</dbReference>
<evidence type="ECO:0000256" key="9">
    <source>
        <dbReference type="ARBA" id="ARBA00023001"/>
    </source>
</evidence>
<dbReference type="Pfam" id="PF01915">
    <property type="entry name" value="Glyco_hydro_3_C"/>
    <property type="match status" value="1"/>
</dbReference>
<dbReference type="EC" id="3.2.1.21" evidence="5"/>
<evidence type="ECO:0000256" key="6">
    <source>
        <dbReference type="ARBA" id="ARBA00022525"/>
    </source>
</evidence>
<evidence type="ECO:0000256" key="1">
    <source>
        <dbReference type="ARBA" id="ARBA00000448"/>
    </source>
</evidence>
<keyword evidence="11" id="KW-0119">Carbohydrate metabolism</keyword>
<comment type="similarity">
    <text evidence="4">Belongs to the glycosyl hydrolase 3 family.</text>
</comment>
<dbReference type="Pfam" id="PF14310">
    <property type="entry name" value="Fn3-like"/>
    <property type="match status" value="1"/>
</dbReference>
<protein>
    <recommendedName>
        <fullName evidence="5">beta-glucosidase</fullName>
        <ecNumber evidence="5">3.2.1.21</ecNumber>
    </recommendedName>
</protein>
<dbReference type="PANTHER" id="PTHR42715:SF5">
    <property type="entry name" value="BETA-GLUCOSIDASE M-RELATED"/>
    <property type="match status" value="1"/>
</dbReference>
<comment type="subcellular location">
    <subcellularLocation>
        <location evidence="2">Secreted</location>
    </subcellularLocation>
</comment>
<feature type="domain" description="Fibronectin type III-like" evidence="14">
    <location>
        <begin position="624"/>
        <end position="694"/>
    </location>
</feature>
<dbReference type="Proteomes" id="UP001521116">
    <property type="component" value="Unassembled WGS sequence"/>
</dbReference>
<name>A0ABR3TFQ5_9PEZI</name>
<keyword evidence="12" id="KW-0326">Glycosidase</keyword>
<dbReference type="EMBL" id="JAJVDC020000001">
    <property type="protein sequence ID" value="KAL1638393.1"/>
    <property type="molecule type" value="Genomic_DNA"/>
</dbReference>
<keyword evidence="9" id="KW-0136">Cellulose degradation</keyword>
<comment type="catalytic activity">
    <reaction evidence="1">
        <text>Hydrolysis of terminal, non-reducing beta-D-glucosyl residues with release of beta-D-glucose.</text>
        <dbReference type="EC" id="3.2.1.21"/>
    </reaction>
</comment>
<keyword evidence="6" id="KW-0964">Secreted</keyword>
<keyword evidence="16" id="KW-1185">Reference proteome</keyword>
<evidence type="ECO:0000256" key="3">
    <source>
        <dbReference type="ARBA" id="ARBA00004987"/>
    </source>
</evidence>
<dbReference type="InterPro" id="IPR036962">
    <property type="entry name" value="Glyco_hydro_3_N_sf"/>
</dbReference>
<dbReference type="Pfam" id="PF00933">
    <property type="entry name" value="Glyco_hydro_3"/>
    <property type="match status" value="1"/>
</dbReference>
<dbReference type="SMART" id="SM01217">
    <property type="entry name" value="Fn3_like"/>
    <property type="match status" value="1"/>
</dbReference>